<organism evidence="1 2">
    <name type="scientific">Spirosoma linguale (strain ATCC 33905 / DSM 74 / LMG 10896 / Claus 1)</name>
    <dbReference type="NCBI Taxonomy" id="504472"/>
    <lineage>
        <taxon>Bacteria</taxon>
        <taxon>Pseudomonadati</taxon>
        <taxon>Bacteroidota</taxon>
        <taxon>Cytophagia</taxon>
        <taxon>Cytophagales</taxon>
        <taxon>Cytophagaceae</taxon>
        <taxon>Spirosoma</taxon>
    </lineage>
</organism>
<dbReference type="Proteomes" id="UP000002028">
    <property type="component" value="Chromosome"/>
</dbReference>
<evidence type="ECO:0000313" key="1">
    <source>
        <dbReference type="EMBL" id="ADB38327.1"/>
    </source>
</evidence>
<accession>D2QES5</accession>
<reference evidence="1 2" key="1">
    <citation type="journal article" date="2010" name="Stand. Genomic Sci.">
        <title>Complete genome sequence of Spirosoma linguale type strain (1).</title>
        <authorList>
            <person name="Lail K."/>
            <person name="Sikorski J."/>
            <person name="Saunders E."/>
            <person name="Lapidus A."/>
            <person name="Glavina Del Rio T."/>
            <person name="Copeland A."/>
            <person name="Tice H."/>
            <person name="Cheng J.-F."/>
            <person name="Lucas S."/>
            <person name="Nolan M."/>
            <person name="Bruce D."/>
            <person name="Goodwin L."/>
            <person name="Pitluck S."/>
            <person name="Ivanova N."/>
            <person name="Mavromatis K."/>
            <person name="Ovchinnikova G."/>
            <person name="Pati A."/>
            <person name="Chen A."/>
            <person name="Palaniappan K."/>
            <person name="Land M."/>
            <person name="Hauser L."/>
            <person name="Chang Y.-J."/>
            <person name="Jeffries C.D."/>
            <person name="Chain P."/>
            <person name="Brettin T."/>
            <person name="Detter J.C."/>
            <person name="Schuetze A."/>
            <person name="Rohde M."/>
            <person name="Tindall B.J."/>
            <person name="Goeker M."/>
            <person name="Bristow J."/>
            <person name="Eisen J.A."/>
            <person name="Markowitz V."/>
            <person name="Hugenholtz P."/>
            <person name="Kyrpides N.C."/>
            <person name="Klenk H.-P."/>
            <person name="Chen F."/>
        </authorList>
    </citation>
    <scope>NUCLEOTIDE SEQUENCE [LARGE SCALE GENOMIC DNA]</scope>
    <source>
        <strain evidence="2">ATCC 33905 / DSM 74 / LMG 10896 / Claus 1</strain>
    </source>
</reference>
<dbReference type="RefSeq" id="WP_012926863.1">
    <property type="nucleotide sequence ID" value="NC_013730.1"/>
</dbReference>
<dbReference type="KEGG" id="sli:Slin_2306"/>
<keyword evidence="2" id="KW-1185">Reference proteome</keyword>
<protein>
    <submittedName>
        <fullName evidence="1">Uncharacterized protein</fullName>
    </submittedName>
</protein>
<evidence type="ECO:0000313" key="2">
    <source>
        <dbReference type="Proteomes" id="UP000002028"/>
    </source>
</evidence>
<dbReference type="eggNOG" id="ENOG50338DF">
    <property type="taxonomic scope" value="Bacteria"/>
</dbReference>
<gene>
    <name evidence="1" type="ordered locus">Slin_2306</name>
</gene>
<proteinExistence type="predicted"/>
<dbReference type="HOGENOM" id="CLU_1936795_0_0_10"/>
<dbReference type="EMBL" id="CP001769">
    <property type="protein sequence ID" value="ADB38327.1"/>
    <property type="molecule type" value="Genomic_DNA"/>
</dbReference>
<name>D2QES5_SPILD</name>
<sequence>MMKDFTHDQINDIAIAYCDMARSLNEFQLLHWPELTHEQQLDLNAYQNSLLNRAHDMQNRTTRPAFTNPSQIATRIRLATEKAQKSLHRINNLPVALNVGAITVAIASYTARANLQGIDVLLRELDDLENYSN</sequence>
<dbReference type="AlphaFoldDB" id="D2QES5"/>